<sequence>MLNGYCDTCMQFLAQKTNNDLDGVETGDGFGEKIFAPQIGEQFAAGYVDQKYVTSGMYKYDTYDSEEANQENPSTCSKFLQSGLTTECFKLLLKDLRTRRLERRRRICCIHDRNCTLPQICILASLDRQIVRSPGGWSRVTIFPLLLIIHGNSFYIYDVFLIADAFVAVFVEKRRIFFGSGRFDLSRR</sequence>
<accession>A0A915I1B7</accession>
<feature type="transmembrane region" description="Helical" evidence="1">
    <location>
        <begin position="154"/>
        <end position="171"/>
    </location>
</feature>
<dbReference type="Proteomes" id="UP000887565">
    <property type="component" value="Unplaced"/>
</dbReference>
<dbReference type="WBParaSite" id="nRc.2.0.1.t07923-RA">
    <property type="protein sequence ID" value="nRc.2.0.1.t07923-RA"/>
    <property type="gene ID" value="nRc.2.0.1.g07923"/>
</dbReference>
<evidence type="ECO:0000313" key="3">
    <source>
        <dbReference type="WBParaSite" id="nRc.2.0.1.t07923-RA"/>
    </source>
</evidence>
<name>A0A915I1B7_ROMCU</name>
<evidence type="ECO:0000313" key="2">
    <source>
        <dbReference type="Proteomes" id="UP000887565"/>
    </source>
</evidence>
<evidence type="ECO:0000256" key="1">
    <source>
        <dbReference type="SAM" id="Phobius"/>
    </source>
</evidence>
<keyword evidence="2" id="KW-1185">Reference proteome</keyword>
<keyword evidence="1" id="KW-1133">Transmembrane helix</keyword>
<keyword evidence="1" id="KW-0472">Membrane</keyword>
<organism evidence="2 3">
    <name type="scientific">Romanomermis culicivorax</name>
    <name type="common">Nematode worm</name>
    <dbReference type="NCBI Taxonomy" id="13658"/>
    <lineage>
        <taxon>Eukaryota</taxon>
        <taxon>Metazoa</taxon>
        <taxon>Ecdysozoa</taxon>
        <taxon>Nematoda</taxon>
        <taxon>Enoplea</taxon>
        <taxon>Dorylaimia</taxon>
        <taxon>Mermithida</taxon>
        <taxon>Mermithoidea</taxon>
        <taxon>Mermithidae</taxon>
        <taxon>Romanomermis</taxon>
    </lineage>
</organism>
<dbReference type="AlphaFoldDB" id="A0A915I1B7"/>
<protein>
    <submittedName>
        <fullName evidence="3">Uncharacterized protein</fullName>
    </submittedName>
</protein>
<proteinExistence type="predicted"/>
<keyword evidence="1" id="KW-0812">Transmembrane</keyword>
<reference evidence="3" key="1">
    <citation type="submission" date="2022-11" db="UniProtKB">
        <authorList>
            <consortium name="WormBaseParasite"/>
        </authorList>
    </citation>
    <scope>IDENTIFICATION</scope>
</reference>